<dbReference type="PANTHER" id="PTHR43393">
    <property type="entry name" value="CYTOKININ RIBOSIDE 5'-MONOPHOSPHATE PHOSPHORIBOHYDROLASE"/>
    <property type="match status" value="1"/>
</dbReference>
<dbReference type="EMBL" id="JBITLV010000005">
    <property type="protein sequence ID" value="MFI7588451.1"/>
    <property type="molecule type" value="Genomic_DNA"/>
</dbReference>
<gene>
    <name evidence="1" type="ORF">ACIB24_15380</name>
</gene>
<dbReference type="InterPro" id="IPR005268">
    <property type="entry name" value="CHP00725"/>
</dbReference>
<keyword evidence="2" id="KW-1185">Reference proteome</keyword>
<dbReference type="InterPro" id="IPR041164">
    <property type="entry name" value="LDcluster4"/>
</dbReference>
<reference evidence="1 2" key="1">
    <citation type="submission" date="2024-10" db="EMBL/GenBank/DDBJ databases">
        <title>The Natural Products Discovery Center: Release of the First 8490 Sequenced Strains for Exploring Actinobacteria Biosynthetic Diversity.</title>
        <authorList>
            <person name="Kalkreuter E."/>
            <person name="Kautsar S.A."/>
            <person name="Yang D."/>
            <person name="Bader C.D."/>
            <person name="Teijaro C.N."/>
            <person name="Fluegel L."/>
            <person name="Davis C.M."/>
            <person name="Simpson J.R."/>
            <person name="Lauterbach L."/>
            <person name="Steele A.D."/>
            <person name="Gui C."/>
            <person name="Meng S."/>
            <person name="Li G."/>
            <person name="Viehrig K."/>
            <person name="Ye F."/>
            <person name="Su P."/>
            <person name="Kiefer A.F."/>
            <person name="Nichols A."/>
            <person name="Cepeda A.J."/>
            <person name="Yan W."/>
            <person name="Fan B."/>
            <person name="Jiang Y."/>
            <person name="Adhikari A."/>
            <person name="Zheng C.-J."/>
            <person name="Schuster L."/>
            <person name="Cowan T.M."/>
            <person name="Smanski M.J."/>
            <person name="Chevrette M.G."/>
            <person name="De Carvalho L.P.S."/>
            <person name="Shen B."/>
        </authorList>
    </citation>
    <scope>NUCLEOTIDE SEQUENCE [LARGE SCALE GENOMIC DNA]</scope>
    <source>
        <strain evidence="1 2">NPDC049639</strain>
    </source>
</reference>
<accession>A0ABW8AQ30</accession>
<dbReference type="Proteomes" id="UP001612915">
    <property type="component" value="Unassembled WGS sequence"/>
</dbReference>
<dbReference type="NCBIfam" id="TIGR00725">
    <property type="entry name" value="TIGR00725 family protein"/>
    <property type="match status" value="1"/>
</dbReference>
<sequence>MAAAAGPVPSARRPSESSLQVAVCGPRVCTPDQADYARQVGVLLAKAGAVVICGGGTGVMAAVAAGARSAGGLVVGIRPGDDKEGASPDLSVTIVTNLGEARNAVIVWSADAVIAIGGSWGTLSEVALAQRRGNVPVVVLDGWRVVQPDGSAVDGLHYVDTPADAVTQALALVEDRS</sequence>
<proteinExistence type="predicted"/>
<dbReference type="SUPFAM" id="SSF102405">
    <property type="entry name" value="MCP/YpsA-like"/>
    <property type="match status" value="1"/>
</dbReference>
<evidence type="ECO:0000313" key="2">
    <source>
        <dbReference type="Proteomes" id="UP001612915"/>
    </source>
</evidence>
<dbReference type="Gene3D" id="3.40.50.450">
    <property type="match status" value="1"/>
</dbReference>
<dbReference type="Pfam" id="PF18306">
    <property type="entry name" value="LDcluster4"/>
    <property type="match status" value="1"/>
</dbReference>
<evidence type="ECO:0000313" key="1">
    <source>
        <dbReference type="EMBL" id="MFI7588451.1"/>
    </source>
</evidence>
<comment type="caution">
    <text evidence="1">The sequence shown here is derived from an EMBL/GenBank/DDBJ whole genome shotgun (WGS) entry which is preliminary data.</text>
</comment>
<dbReference type="PANTHER" id="PTHR43393:SF3">
    <property type="entry name" value="LYSINE DECARBOXYLASE-LIKE PROTEIN"/>
    <property type="match status" value="1"/>
</dbReference>
<dbReference type="RefSeq" id="WP_398282116.1">
    <property type="nucleotide sequence ID" value="NZ_JBITLV010000005.1"/>
</dbReference>
<name>A0ABW8AQ30_9ACTN</name>
<organism evidence="1 2">
    <name type="scientific">Spongisporangium articulatum</name>
    <dbReference type="NCBI Taxonomy" id="3362603"/>
    <lineage>
        <taxon>Bacteria</taxon>
        <taxon>Bacillati</taxon>
        <taxon>Actinomycetota</taxon>
        <taxon>Actinomycetes</taxon>
        <taxon>Kineosporiales</taxon>
        <taxon>Kineosporiaceae</taxon>
        <taxon>Spongisporangium</taxon>
    </lineage>
</organism>
<protein>
    <submittedName>
        <fullName evidence="1">TIGR00725 family protein</fullName>
    </submittedName>
</protein>
<dbReference type="InterPro" id="IPR052341">
    <property type="entry name" value="LOG_family_nucleotidases"/>
</dbReference>